<organism evidence="1 2">
    <name type="scientific">Vibrio quintilis</name>
    <dbReference type="NCBI Taxonomy" id="1117707"/>
    <lineage>
        <taxon>Bacteria</taxon>
        <taxon>Pseudomonadati</taxon>
        <taxon>Pseudomonadota</taxon>
        <taxon>Gammaproteobacteria</taxon>
        <taxon>Vibrionales</taxon>
        <taxon>Vibrionaceae</taxon>
        <taxon>Vibrio</taxon>
    </lineage>
</organism>
<accession>A0A1M7YZZ1</accession>
<protein>
    <submittedName>
        <fullName evidence="1">Uncharacterized protein</fullName>
    </submittedName>
</protein>
<dbReference type="EMBL" id="FRFG01000059">
    <property type="protein sequence ID" value="SHO58257.1"/>
    <property type="molecule type" value="Genomic_DNA"/>
</dbReference>
<keyword evidence="2" id="KW-1185">Reference proteome</keyword>
<evidence type="ECO:0000313" key="2">
    <source>
        <dbReference type="Proteomes" id="UP000184600"/>
    </source>
</evidence>
<proteinExistence type="predicted"/>
<evidence type="ECO:0000313" key="1">
    <source>
        <dbReference type="EMBL" id="SHO58257.1"/>
    </source>
</evidence>
<gene>
    <name evidence="1" type="ORF">VQ7734_04028</name>
</gene>
<dbReference type="STRING" id="1117707.VQ7734_04028"/>
<name>A0A1M7YZZ1_9VIBR</name>
<dbReference type="Proteomes" id="UP000184600">
    <property type="component" value="Unassembled WGS sequence"/>
</dbReference>
<dbReference type="AlphaFoldDB" id="A0A1M7YZZ1"/>
<sequence>MTTLGNNMKTKTITVKNNQIALVMQARKLFKVFTPGTHVLREMNETSEIISIETDKLYTEGWQAELLAEHRQVLLPYIASYALQHNEIGLLYVDNVMSRILKPGQPCFIGKSMENIRLERVPVREEIDIDPDVLWLVYQAGMNGAEREKQQRMHCPDGGLDLLEARVSFYI</sequence>
<reference evidence="2" key="1">
    <citation type="submission" date="2016-12" db="EMBL/GenBank/DDBJ databases">
        <authorList>
            <person name="Rodrigo-Torres L."/>
            <person name="Arahal R.D."/>
            <person name="Lucena T."/>
        </authorList>
    </citation>
    <scope>NUCLEOTIDE SEQUENCE [LARGE SCALE GENOMIC DNA]</scope>
</reference>